<evidence type="ECO:0000313" key="2">
    <source>
        <dbReference type="EMBL" id="KAK1574383.1"/>
    </source>
</evidence>
<protein>
    <recommendedName>
        <fullName evidence="4">Ankyrin repeat protein</fullName>
    </recommendedName>
</protein>
<dbReference type="InterPro" id="IPR002110">
    <property type="entry name" value="Ankyrin_rpt"/>
</dbReference>
<evidence type="ECO:0008006" key="4">
    <source>
        <dbReference type="Google" id="ProtNLM"/>
    </source>
</evidence>
<comment type="caution">
    <text evidence="2">The sequence shown here is derived from an EMBL/GenBank/DDBJ whole genome shotgun (WGS) entry which is preliminary data.</text>
</comment>
<dbReference type="PROSITE" id="PS50297">
    <property type="entry name" value="ANK_REP_REGION"/>
    <property type="match status" value="1"/>
</dbReference>
<dbReference type="Gene3D" id="1.25.40.20">
    <property type="entry name" value="Ankyrin repeat-containing domain"/>
    <property type="match status" value="1"/>
</dbReference>
<accession>A0AAD8PR69</accession>
<dbReference type="RefSeq" id="XP_060409910.1">
    <property type="nucleotide sequence ID" value="XM_060558790.1"/>
</dbReference>
<dbReference type="Pfam" id="PF12796">
    <property type="entry name" value="Ank_2"/>
    <property type="match status" value="1"/>
</dbReference>
<proteinExistence type="predicted"/>
<gene>
    <name evidence="2" type="ORF">LY79DRAFT_566103</name>
</gene>
<dbReference type="InterPro" id="IPR036770">
    <property type="entry name" value="Ankyrin_rpt-contain_sf"/>
</dbReference>
<keyword evidence="1" id="KW-0040">ANK repeat</keyword>
<feature type="repeat" description="ANK" evidence="1">
    <location>
        <begin position="32"/>
        <end position="62"/>
    </location>
</feature>
<dbReference type="AlphaFoldDB" id="A0AAD8PR69"/>
<dbReference type="SUPFAM" id="SSF48403">
    <property type="entry name" value="Ankyrin repeat"/>
    <property type="match status" value="1"/>
</dbReference>
<dbReference type="GeneID" id="85443030"/>
<sequence length="62" mass="6709">MLLWLALKYKSNMAAAKLLIEKGAQFDLEDELGQTPLMHALHSGNDAGVRLLLGIGASIDMN</sequence>
<name>A0AAD8PR69_9PEZI</name>
<dbReference type="Proteomes" id="UP001230504">
    <property type="component" value="Unassembled WGS sequence"/>
</dbReference>
<reference evidence="2" key="1">
    <citation type="submission" date="2021-06" db="EMBL/GenBank/DDBJ databases">
        <title>Comparative genomics, transcriptomics and evolutionary studies reveal genomic signatures of adaptation to plant cell wall in hemibiotrophic fungi.</title>
        <authorList>
            <consortium name="DOE Joint Genome Institute"/>
            <person name="Baroncelli R."/>
            <person name="Diaz J.F."/>
            <person name="Benocci T."/>
            <person name="Peng M."/>
            <person name="Battaglia E."/>
            <person name="Haridas S."/>
            <person name="Andreopoulos W."/>
            <person name="Labutti K."/>
            <person name="Pangilinan J."/>
            <person name="Floch G.L."/>
            <person name="Makela M.R."/>
            <person name="Henrissat B."/>
            <person name="Grigoriev I.V."/>
            <person name="Crouch J.A."/>
            <person name="De Vries R.P."/>
            <person name="Sukno S.A."/>
            <person name="Thon M.R."/>
        </authorList>
    </citation>
    <scope>NUCLEOTIDE SEQUENCE</scope>
    <source>
        <strain evidence="2">CBS 125086</strain>
    </source>
</reference>
<evidence type="ECO:0000313" key="3">
    <source>
        <dbReference type="Proteomes" id="UP001230504"/>
    </source>
</evidence>
<dbReference type="EMBL" id="JAHLJV010000076">
    <property type="protein sequence ID" value="KAK1574383.1"/>
    <property type="molecule type" value="Genomic_DNA"/>
</dbReference>
<evidence type="ECO:0000256" key="1">
    <source>
        <dbReference type="PROSITE-ProRule" id="PRU00023"/>
    </source>
</evidence>
<keyword evidence="3" id="KW-1185">Reference proteome</keyword>
<organism evidence="2 3">
    <name type="scientific">Colletotrichum navitas</name>
    <dbReference type="NCBI Taxonomy" id="681940"/>
    <lineage>
        <taxon>Eukaryota</taxon>
        <taxon>Fungi</taxon>
        <taxon>Dikarya</taxon>
        <taxon>Ascomycota</taxon>
        <taxon>Pezizomycotina</taxon>
        <taxon>Sordariomycetes</taxon>
        <taxon>Hypocreomycetidae</taxon>
        <taxon>Glomerellales</taxon>
        <taxon>Glomerellaceae</taxon>
        <taxon>Colletotrichum</taxon>
        <taxon>Colletotrichum graminicola species complex</taxon>
    </lineage>
</organism>
<dbReference type="PROSITE" id="PS50088">
    <property type="entry name" value="ANK_REPEAT"/>
    <property type="match status" value="1"/>
</dbReference>